<sequence>MFPTHVCQMASSRPSPHGPDPPPPPPALSALGKHALQHDLDKSKRVKRGLLLPTEAQISALHTAIQNINENHNWYSNPANLGRLPFLHLYNQLPVDRFDFNDNLLFTYMGRESFAEVWSNVKSLKSWQGTRLDIEGTIGYGKSYILAALAAFLSRSGKRPVYIPDCWELLKDDVPYIQSALLSAFSEPSSTSTRDDIRAFESHDDIIQFCGSLPHEKSLYFIIDQKNALDREDDNKGTASNDKKQAVSTLLDKIARGHLVITSASANYQTALEVMSRHHSERTLSLRGGMSRIEMDHWWQHYFSTKPDDEARASNIQEAGRFEPDDNFTGTISFAKAYKFEPDDKGRIEYLTGCIPLLLRPVLTLSRSVIFEHVDEFEERMLRSRELRDVGMHVRAFAKMKRDKSDAAYQDHILAVYKCLTSSAIRRGQAPLSSIDHQYFYFDGEGVGHCTCGISRDIAATVLRNSTPEKFLDTPWLDSVISPNSGNPSVNGYAVELSCLSAIEHFGLHYGKLQWDPIQATTFDGDIFNHLPINLKDSRSLFIPDHPYSKHIDALYLAIDVKAKTVFVAPIQVTIGKRPKRQKPEPLFYANWARWQVLFYRGFRKSTTSVWIVDDIPSWEQVEGKWRDTTSGVHAVDPSRESVAIPVANVYQPLADVLARSRGKPWNHSG</sequence>
<evidence type="ECO:0000313" key="3">
    <source>
        <dbReference type="Proteomes" id="UP000565441"/>
    </source>
</evidence>
<feature type="region of interest" description="Disordered" evidence="1">
    <location>
        <begin position="1"/>
        <end position="26"/>
    </location>
</feature>
<name>A0A8H5HAH8_9AGAR</name>
<dbReference type="EMBL" id="JAACJP010000015">
    <property type="protein sequence ID" value="KAF5379728.1"/>
    <property type="molecule type" value="Genomic_DNA"/>
</dbReference>
<organism evidence="2 3">
    <name type="scientific">Tricholomella constricta</name>
    <dbReference type="NCBI Taxonomy" id="117010"/>
    <lineage>
        <taxon>Eukaryota</taxon>
        <taxon>Fungi</taxon>
        <taxon>Dikarya</taxon>
        <taxon>Basidiomycota</taxon>
        <taxon>Agaricomycotina</taxon>
        <taxon>Agaricomycetes</taxon>
        <taxon>Agaricomycetidae</taxon>
        <taxon>Agaricales</taxon>
        <taxon>Tricholomatineae</taxon>
        <taxon>Lyophyllaceae</taxon>
        <taxon>Tricholomella</taxon>
    </lineage>
</organism>
<gene>
    <name evidence="2" type="ORF">D9615_005699</name>
</gene>
<dbReference type="Proteomes" id="UP000565441">
    <property type="component" value="Unassembled WGS sequence"/>
</dbReference>
<dbReference type="OrthoDB" id="3009604at2759"/>
<reference evidence="2 3" key="1">
    <citation type="journal article" date="2020" name="ISME J.">
        <title>Uncovering the hidden diversity of litter-decomposition mechanisms in mushroom-forming fungi.</title>
        <authorList>
            <person name="Floudas D."/>
            <person name="Bentzer J."/>
            <person name="Ahren D."/>
            <person name="Johansson T."/>
            <person name="Persson P."/>
            <person name="Tunlid A."/>
        </authorList>
    </citation>
    <scope>NUCLEOTIDE SEQUENCE [LARGE SCALE GENOMIC DNA]</scope>
    <source>
        <strain evidence="2 3">CBS 661.87</strain>
    </source>
</reference>
<protein>
    <submittedName>
        <fullName evidence="2">Uncharacterized protein</fullName>
    </submittedName>
</protein>
<dbReference type="AlphaFoldDB" id="A0A8H5HAH8"/>
<proteinExistence type="predicted"/>
<feature type="compositionally biased region" description="Pro residues" evidence="1">
    <location>
        <begin position="16"/>
        <end position="26"/>
    </location>
</feature>
<evidence type="ECO:0000256" key="1">
    <source>
        <dbReference type="SAM" id="MobiDB-lite"/>
    </source>
</evidence>
<keyword evidence="3" id="KW-1185">Reference proteome</keyword>
<evidence type="ECO:0000313" key="2">
    <source>
        <dbReference type="EMBL" id="KAF5379728.1"/>
    </source>
</evidence>
<accession>A0A8H5HAH8</accession>
<comment type="caution">
    <text evidence="2">The sequence shown here is derived from an EMBL/GenBank/DDBJ whole genome shotgun (WGS) entry which is preliminary data.</text>
</comment>